<accession>A0ABN8JXE1</accession>
<name>A0ABN8JXE1_9HYPH</name>
<feature type="domain" description="DUF4062" evidence="1">
    <location>
        <begin position="2"/>
        <end position="84"/>
    </location>
</feature>
<sequence length="1082" mass="118727">MKAFISSTSLDLGEYRDGAREVCSRLAVVPIGMESFESMGLGATAGSQAKVKEANVYVGIIANRYGYVEAGHDKSVTELEFDYAGQHGLDRLCFVADAAAKLPTYSGDDQVKLAAFKARVDQLIRSTFATPWEFRYKLYDSLIKWLFKQRGGTVLERYVFEPVFADYMRFGGRGDDLARIQKFLDAPDPGYLVITAPAGYGKTALAVKIIELNREACAYHFFTTRYASATRDMLTEQGYLRNVVQQLRLWEFSNFDTWEMPTTLSGWVAAYHQLLKRDWRERHLLLVDALDEASFGLEPYLKVVPGKNLKIIVTVRDVGQDWKANYGVPATHTTQLALAGFSPEDVAAALCLAGKRAAAFADNAALLAKVVTVTTPQAAVAGADPLYVTFLAEAIERGDVTPATVGTQPKRFEDYLATWWKGIVAQAGADTAALDLLGTLAAALGPIHKDDLAALHEKLRASWTGDPIDRLVSGMRRVVAGSEKEGYSFAHPRFRDYVRRFPEIAQYEQKLMEYCEGWRGKKRRYALTYAVRHFGQAREHDKLFATVLDEAFQSEQKEVLGSIWQTLNDLGSAIRAGCENDRFIEVLRCAANYRRLVQSEGIAAAVFTSVHEGRFEAAAAAADAYGFGAKTSSAWVVALRAYLIWAAVRMGKRDAAVSLIDASRQQLGLRCHGSALHVTDLCDTLIASAVNADPSLAEDIGVDAAWAPGVLARLGPPAAGGELQPLLGNVTGRIRLLEEQTGENPNPEYTTTHLDEERAGNFIAELRDSLIKLAGDPRGRDLIGRAIAAVETNPYPRYRDIGLIGLGVAALAVPDAEWTAARLETILETGLEKEGVTFTFDLAAQLLDEAERRGMAAPALATYLDRAENANDRWGTRLRRLSARASAKATQGDIAGAKATLESAATADGGFAGYMSAHLLSIASRWCELGMPARVGELGLVGRSRSHAGRVRDPKFGTERKELVDNFERWFAEPSPEWPDVSATLRLTADADARRAYKDLVSARWMAAGKWTDWGHLITAALNDATVFDLVIARMVSHAIVRHGKGERELTDTDLNEAIALCLDRFATSRPWELPKLRPEVV</sequence>
<evidence type="ECO:0000313" key="3">
    <source>
        <dbReference type="Proteomes" id="UP001153050"/>
    </source>
</evidence>
<reference evidence="2 3" key="1">
    <citation type="submission" date="2022-03" db="EMBL/GenBank/DDBJ databases">
        <authorList>
            <person name="Brunel B."/>
        </authorList>
    </citation>
    <scope>NUCLEOTIDE SEQUENCE [LARGE SCALE GENOMIC DNA]</scope>
    <source>
        <strain evidence="2">STM5069sample</strain>
    </source>
</reference>
<gene>
    <name evidence="2" type="ORF">MES5069_350007</name>
</gene>
<dbReference type="Gene3D" id="3.40.50.300">
    <property type="entry name" value="P-loop containing nucleotide triphosphate hydrolases"/>
    <property type="match status" value="1"/>
</dbReference>
<evidence type="ECO:0000313" key="2">
    <source>
        <dbReference type="EMBL" id="CAH2402698.1"/>
    </source>
</evidence>
<dbReference type="InterPro" id="IPR025139">
    <property type="entry name" value="DUF4062"/>
</dbReference>
<proteinExistence type="predicted"/>
<dbReference type="Proteomes" id="UP001153050">
    <property type="component" value="Unassembled WGS sequence"/>
</dbReference>
<dbReference type="EMBL" id="CAKXZT010000130">
    <property type="protein sequence ID" value="CAH2402698.1"/>
    <property type="molecule type" value="Genomic_DNA"/>
</dbReference>
<keyword evidence="3" id="KW-1185">Reference proteome</keyword>
<dbReference type="SUPFAM" id="SSF52540">
    <property type="entry name" value="P-loop containing nucleoside triphosphate hydrolases"/>
    <property type="match status" value="1"/>
</dbReference>
<comment type="caution">
    <text evidence="2">The sequence shown here is derived from an EMBL/GenBank/DDBJ whole genome shotgun (WGS) entry which is preliminary data.</text>
</comment>
<evidence type="ECO:0000259" key="1">
    <source>
        <dbReference type="Pfam" id="PF13271"/>
    </source>
</evidence>
<dbReference type="RefSeq" id="WP_254019288.1">
    <property type="nucleotide sequence ID" value="NZ_CAKXZT010000130.1"/>
</dbReference>
<dbReference type="InterPro" id="IPR027417">
    <property type="entry name" value="P-loop_NTPase"/>
</dbReference>
<protein>
    <recommendedName>
        <fullName evidence="1">DUF4062 domain-containing protein</fullName>
    </recommendedName>
</protein>
<organism evidence="2 3">
    <name type="scientific">Mesorhizobium escarrei</name>
    <dbReference type="NCBI Taxonomy" id="666018"/>
    <lineage>
        <taxon>Bacteria</taxon>
        <taxon>Pseudomonadati</taxon>
        <taxon>Pseudomonadota</taxon>
        <taxon>Alphaproteobacteria</taxon>
        <taxon>Hyphomicrobiales</taxon>
        <taxon>Phyllobacteriaceae</taxon>
        <taxon>Mesorhizobium</taxon>
    </lineage>
</organism>
<dbReference type="Pfam" id="PF13271">
    <property type="entry name" value="DUF4062"/>
    <property type="match status" value="1"/>
</dbReference>